<feature type="region of interest" description="Disordered" evidence="8">
    <location>
        <begin position="1"/>
        <end position="45"/>
    </location>
</feature>
<keyword evidence="6" id="KW-0472">Membrane</keyword>
<dbReference type="PANTHER" id="PTHR24026:SF32">
    <property type="entry name" value="CADHERIN EGF LAG SEVEN-PASS G-TYPE RECEPTOR 2"/>
    <property type="match status" value="1"/>
</dbReference>
<comment type="subcellular location">
    <subcellularLocation>
        <location evidence="1">Membrane</location>
    </subcellularLocation>
</comment>
<sequence length="145" mass="15400">AFPAWQCQPGSSLKGAGAASEGGRGEERPRLSQPQLRGPFAGVGGPCPVFEIDPRSGVIRTRGPVDREVVEAYELLVEATDQGQEPGVSITVLDVNDNSPEFTQREYSAPSSSRGWRRCWPPPATASSSSTSRRTRTCGPPASST</sequence>
<evidence type="ECO:0000256" key="1">
    <source>
        <dbReference type="ARBA" id="ARBA00004370"/>
    </source>
</evidence>
<dbReference type="PROSITE" id="PS50268">
    <property type="entry name" value="CADHERIN_2"/>
    <property type="match status" value="1"/>
</dbReference>
<evidence type="ECO:0000256" key="6">
    <source>
        <dbReference type="ARBA" id="ARBA00023136"/>
    </source>
</evidence>
<dbReference type="PROSITE" id="PS00232">
    <property type="entry name" value="CADHERIN_1"/>
    <property type="match status" value="1"/>
</dbReference>
<dbReference type="SUPFAM" id="SSF49313">
    <property type="entry name" value="Cadherin-like"/>
    <property type="match status" value="1"/>
</dbReference>
<dbReference type="Ensembl" id="ENSAOWT00000018568.1">
    <property type="protein sequence ID" value="ENSAOWP00000016352.1"/>
    <property type="gene ID" value="ENSAOWG00000011107.1"/>
</dbReference>
<accession>A0A8B9PTB4</accession>
<keyword evidence="3" id="KW-0677">Repeat</keyword>
<organism evidence="10 11">
    <name type="scientific">Apteryx owenii</name>
    <name type="common">Little spotted kiwi</name>
    <dbReference type="NCBI Taxonomy" id="8824"/>
    <lineage>
        <taxon>Eukaryota</taxon>
        <taxon>Metazoa</taxon>
        <taxon>Chordata</taxon>
        <taxon>Craniata</taxon>
        <taxon>Vertebrata</taxon>
        <taxon>Euteleostomi</taxon>
        <taxon>Archelosauria</taxon>
        <taxon>Archosauria</taxon>
        <taxon>Dinosauria</taxon>
        <taxon>Saurischia</taxon>
        <taxon>Theropoda</taxon>
        <taxon>Coelurosauria</taxon>
        <taxon>Aves</taxon>
        <taxon>Palaeognathae</taxon>
        <taxon>Apterygiformes</taxon>
        <taxon>Apterygidae</taxon>
        <taxon>Apteryx</taxon>
    </lineage>
</organism>
<evidence type="ECO:0000313" key="10">
    <source>
        <dbReference type="Ensembl" id="ENSAOWP00000016352.1"/>
    </source>
</evidence>
<feature type="region of interest" description="Disordered" evidence="8">
    <location>
        <begin position="101"/>
        <end position="145"/>
    </location>
</feature>
<reference evidence="10" key="1">
    <citation type="submission" date="2025-08" db="UniProtKB">
        <authorList>
            <consortium name="Ensembl"/>
        </authorList>
    </citation>
    <scope>IDENTIFICATION</scope>
</reference>
<dbReference type="PANTHER" id="PTHR24026">
    <property type="entry name" value="FAT ATYPICAL CADHERIN-RELATED"/>
    <property type="match status" value="1"/>
</dbReference>
<reference evidence="10" key="2">
    <citation type="submission" date="2025-09" db="UniProtKB">
        <authorList>
            <consortium name="Ensembl"/>
        </authorList>
    </citation>
    <scope>IDENTIFICATION</scope>
</reference>
<dbReference type="PRINTS" id="PR00205">
    <property type="entry name" value="CADHERIN"/>
</dbReference>
<evidence type="ECO:0000313" key="11">
    <source>
        <dbReference type="Proteomes" id="UP000694424"/>
    </source>
</evidence>
<name>A0A8B9PTB4_APTOW</name>
<dbReference type="InterPro" id="IPR002126">
    <property type="entry name" value="Cadherin-like_dom"/>
</dbReference>
<evidence type="ECO:0000256" key="3">
    <source>
        <dbReference type="ARBA" id="ARBA00022737"/>
    </source>
</evidence>
<dbReference type="GO" id="GO:0005886">
    <property type="term" value="C:plasma membrane"/>
    <property type="evidence" value="ECO:0007669"/>
    <property type="project" value="InterPro"/>
</dbReference>
<evidence type="ECO:0000256" key="5">
    <source>
        <dbReference type="ARBA" id="ARBA00022989"/>
    </source>
</evidence>
<evidence type="ECO:0000256" key="7">
    <source>
        <dbReference type="PROSITE-ProRule" id="PRU00043"/>
    </source>
</evidence>
<protein>
    <submittedName>
        <fullName evidence="10">Cadherin EGF LAG seven-pass G-type receptor 2</fullName>
    </submittedName>
</protein>
<dbReference type="Pfam" id="PF00028">
    <property type="entry name" value="Cadherin"/>
    <property type="match status" value="1"/>
</dbReference>
<keyword evidence="2" id="KW-0812">Transmembrane</keyword>
<dbReference type="GO" id="GO:0005509">
    <property type="term" value="F:calcium ion binding"/>
    <property type="evidence" value="ECO:0007669"/>
    <property type="project" value="UniProtKB-UniRule"/>
</dbReference>
<proteinExistence type="predicted"/>
<feature type="compositionally biased region" description="Polar residues" evidence="8">
    <location>
        <begin position="101"/>
        <end position="114"/>
    </location>
</feature>
<evidence type="ECO:0000259" key="9">
    <source>
        <dbReference type="PROSITE" id="PS50268"/>
    </source>
</evidence>
<dbReference type="Gene3D" id="2.60.40.60">
    <property type="entry name" value="Cadherins"/>
    <property type="match status" value="1"/>
</dbReference>
<feature type="domain" description="Cadherin" evidence="9">
    <location>
        <begin position="50"/>
        <end position="102"/>
    </location>
</feature>
<evidence type="ECO:0000256" key="8">
    <source>
        <dbReference type="SAM" id="MobiDB-lite"/>
    </source>
</evidence>
<dbReference type="GO" id="GO:0007156">
    <property type="term" value="P:homophilic cell adhesion via plasma membrane adhesion molecules"/>
    <property type="evidence" value="ECO:0007669"/>
    <property type="project" value="InterPro"/>
</dbReference>
<dbReference type="AlphaFoldDB" id="A0A8B9PTB4"/>
<evidence type="ECO:0000256" key="2">
    <source>
        <dbReference type="ARBA" id="ARBA00022692"/>
    </source>
</evidence>
<keyword evidence="11" id="KW-1185">Reference proteome</keyword>
<dbReference type="InterPro" id="IPR015919">
    <property type="entry name" value="Cadherin-like_sf"/>
</dbReference>
<dbReference type="InterPro" id="IPR020894">
    <property type="entry name" value="Cadherin_CS"/>
</dbReference>
<keyword evidence="5" id="KW-1133">Transmembrane helix</keyword>
<dbReference type="SMART" id="SM00112">
    <property type="entry name" value="CA"/>
    <property type="match status" value="1"/>
</dbReference>
<dbReference type="CDD" id="cd11304">
    <property type="entry name" value="Cadherin_repeat"/>
    <property type="match status" value="1"/>
</dbReference>
<evidence type="ECO:0000256" key="4">
    <source>
        <dbReference type="ARBA" id="ARBA00022837"/>
    </source>
</evidence>
<keyword evidence="4 7" id="KW-0106">Calcium</keyword>
<dbReference type="Proteomes" id="UP000694424">
    <property type="component" value="Unplaced"/>
</dbReference>